<evidence type="ECO:0000313" key="5">
    <source>
        <dbReference type="EMBL" id="GAA4701480.1"/>
    </source>
</evidence>
<protein>
    <submittedName>
        <fullName evidence="5">Class I SAM-dependent methyltransferase</fullName>
    </submittedName>
</protein>
<keyword evidence="6" id="KW-1185">Reference proteome</keyword>
<accession>A0ABP8XA61</accession>
<proteinExistence type="predicted"/>
<evidence type="ECO:0000256" key="1">
    <source>
        <dbReference type="ARBA" id="ARBA00022603"/>
    </source>
</evidence>
<sequence>MKDPFLRRRSTHEPELMDDPNCDPVALDATYRLFGVINPLVTSWRPLYRLWIRPVLRAAAQEGRPATLLDVGSGGGDVARSLSRWARRDGLDVAVTAIDPDLRAYAWALAHDNGAGVDYRAQSSAALVAAGERFDVVVSNHVLHHLSPCELTELLTDTSALTRSVAIHNDLRRSRLAWLLYWVGTLPLIRTRTLARFDGLLSIRRSYRRGELADAVPSGWSVRRQRFFRLLAMFPAHAEPGRTSSSQPS</sequence>
<name>A0ABP8XA61_9MICC</name>
<dbReference type="NCBIfam" id="NF004851">
    <property type="entry name" value="PRK06202.1"/>
    <property type="match status" value="1"/>
</dbReference>
<feature type="compositionally biased region" description="Basic and acidic residues" evidence="4">
    <location>
        <begin position="1"/>
        <end position="15"/>
    </location>
</feature>
<gene>
    <name evidence="5" type="ORF">GCM10025781_19840</name>
</gene>
<dbReference type="SUPFAM" id="SSF53335">
    <property type="entry name" value="S-adenosyl-L-methionine-dependent methyltransferases"/>
    <property type="match status" value="1"/>
</dbReference>
<dbReference type="CDD" id="cd02440">
    <property type="entry name" value="AdoMet_MTases"/>
    <property type="match status" value="1"/>
</dbReference>
<feature type="region of interest" description="Disordered" evidence="4">
    <location>
        <begin position="1"/>
        <end position="20"/>
    </location>
</feature>
<organism evidence="5 6">
    <name type="scientific">Kocuria gwangalliensis</name>
    <dbReference type="NCBI Taxonomy" id="501592"/>
    <lineage>
        <taxon>Bacteria</taxon>
        <taxon>Bacillati</taxon>
        <taxon>Actinomycetota</taxon>
        <taxon>Actinomycetes</taxon>
        <taxon>Micrococcales</taxon>
        <taxon>Micrococcaceae</taxon>
        <taxon>Kocuria</taxon>
    </lineage>
</organism>
<dbReference type="PANTHER" id="PTHR43464:SF19">
    <property type="entry name" value="UBIQUINONE BIOSYNTHESIS O-METHYLTRANSFERASE, MITOCHONDRIAL"/>
    <property type="match status" value="1"/>
</dbReference>
<keyword evidence="3" id="KW-0949">S-adenosyl-L-methionine</keyword>
<evidence type="ECO:0000313" key="6">
    <source>
        <dbReference type="Proteomes" id="UP001501446"/>
    </source>
</evidence>
<dbReference type="GO" id="GO:0032259">
    <property type="term" value="P:methylation"/>
    <property type="evidence" value="ECO:0007669"/>
    <property type="project" value="UniProtKB-KW"/>
</dbReference>
<dbReference type="Proteomes" id="UP001501446">
    <property type="component" value="Unassembled WGS sequence"/>
</dbReference>
<keyword evidence="2" id="KW-0808">Transferase</keyword>
<dbReference type="PANTHER" id="PTHR43464">
    <property type="entry name" value="METHYLTRANSFERASE"/>
    <property type="match status" value="1"/>
</dbReference>
<dbReference type="InterPro" id="IPR029063">
    <property type="entry name" value="SAM-dependent_MTases_sf"/>
</dbReference>
<comment type="caution">
    <text evidence="5">The sequence shown here is derived from an EMBL/GenBank/DDBJ whole genome shotgun (WGS) entry which is preliminary data.</text>
</comment>
<evidence type="ECO:0000256" key="3">
    <source>
        <dbReference type="ARBA" id="ARBA00022691"/>
    </source>
</evidence>
<dbReference type="GO" id="GO:0008168">
    <property type="term" value="F:methyltransferase activity"/>
    <property type="evidence" value="ECO:0007669"/>
    <property type="project" value="UniProtKB-KW"/>
</dbReference>
<reference evidence="6" key="1">
    <citation type="journal article" date="2019" name="Int. J. Syst. Evol. Microbiol.">
        <title>The Global Catalogue of Microorganisms (GCM) 10K type strain sequencing project: providing services to taxonomists for standard genome sequencing and annotation.</title>
        <authorList>
            <consortium name="The Broad Institute Genomics Platform"/>
            <consortium name="The Broad Institute Genome Sequencing Center for Infectious Disease"/>
            <person name="Wu L."/>
            <person name="Ma J."/>
        </authorList>
    </citation>
    <scope>NUCLEOTIDE SEQUENCE [LARGE SCALE GENOMIC DNA]</scope>
    <source>
        <strain evidence="6">JCM 18958</strain>
    </source>
</reference>
<evidence type="ECO:0000256" key="4">
    <source>
        <dbReference type="SAM" id="MobiDB-lite"/>
    </source>
</evidence>
<dbReference type="Pfam" id="PF13489">
    <property type="entry name" value="Methyltransf_23"/>
    <property type="match status" value="1"/>
</dbReference>
<dbReference type="Gene3D" id="3.40.50.150">
    <property type="entry name" value="Vaccinia Virus protein VP39"/>
    <property type="match status" value="1"/>
</dbReference>
<keyword evidence="1 5" id="KW-0489">Methyltransferase</keyword>
<evidence type="ECO:0000256" key="2">
    <source>
        <dbReference type="ARBA" id="ARBA00022679"/>
    </source>
</evidence>
<dbReference type="EMBL" id="BAABLN010000031">
    <property type="protein sequence ID" value="GAA4701480.1"/>
    <property type="molecule type" value="Genomic_DNA"/>
</dbReference>